<evidence type="ECO:0000313" key="1">
    <source>
        <dbReference type="EMBL" id="OLP75518.1"/>
    </source>
</evidence>
<organism evidence="1 2">
    <name type="scientific">Symbiodinium microadriaticum</name>
    <name type="common">Dinoflagellate</name>
    <name type="synonym">Zooxanthella microadriatica</name>
    <dbReference type="NCBI Taxonomy" id="2951"/>
    <lineage>
        <taxon>Eukaryota</taxon>
        <taxon>Sar</taxon>
        <taxon>Alveolata</taxon>
        <taxon>Dinophyceae</taxon>
        <taxon>Suessiales</taxon>
        <taxon>Symbiodiniaceae</taxon>
        <taxon>Symbiodinium</taxon>
    </lineage>
</organism>
<dbReference type="Proteomes" id="UP000186817">
    <property type="component" value="Unassembled WGS sequence"/>
</dbReference>
<name>A0A1Q9BXV4_SYMMI</name>
<protein>
    <submittedName>
        <fullName evidence="1">Uncharacterized protein</fullName>
    </submittedName>
</protein>
<sequence length="78" mass="8357">MCSYCGLSQIIVAIVYLSVLTAANSFSVGGDYGRLTTTIEVDNSSVAVQDFNYLWPGFTLSPGPGASQWQSRSQSQSQ</sequence>
<proteinExistence type="predicted"/>
<comment type="caution">
    <text evidence="1">The sequence shown here is derived from an EMBL/GenBank/DDBJ whole genome shotgun (WGS) entry which is preliminary data.</text>
</comment>
<dbReference type="EMBL" id="LSRX01002429">
    <property type="protein sequence ID" value="OLP75518.1"/>
    <property type="molecule type" value="Genomic_DNA"/>
</dbReference>
<keyword evidence="2" id="KW-1185">Reference proteome</keyword>
<gene>
    <name evidence="1" type="ORF">AK812_SmicGene44667</name>
</gene>
<evidence type="ECO:0000313" key="2">
    <source>
        <dbReference type="Proteomes" id="UP000186817"/>
    </source>
</evidence>
<dbReference type="AlphaFoldDB" id="A0A1Q9BXV4"/>
<accession>A0A1Q9BXV4</accession>
<reference evidence="1 2" key="1">
    <citation type="submission" date="2016-02" db="EMBL/GenBank/DDBJ databases">
        <title>Genome analysis of coral dinoflagellate symbionts highlights evolutionary adaptations to a symbiotic lifestyle.</title>
        <authorList>
            <person name="Aranda M."/>
            <person name="Li Y."/>
            <person name="Liew Y.J."/>
            <person name="Baumgarten S."/>
            <person name="Simakov O."/>
            <person name="Wilson M."/>
            <person name="Piel J."/>
            <person name="Ashoor H."/>
            <person name="Bougouffa S."/>
            <person name="Bajic V.B."/>
            <person name="Ryu T."/>
            <person name="Ravasi T."/>
            <person name="Bayer T."/>
            <person name="Micklem G."/>
            <person name="Kim H."/>
            <person name="Bhak J."/>
            <person name="Lajeunesse T.C."/>
            <person name="Voolstra C.R."/>
        </authorList>
    </citation>
    <scope>NUCLEOTIDE SEQUENCE [LARGE SCALE GENOMIC DNA]</scope>
    <source>
        <strain evidence="1 2">CCMP2467</strain>
    </source>
</reference>